<accession>A0A316YL56</accession>
<evidence type="ECO:0000313" key="3">
    <source>
        <dbReference type="Proteomes" id="UP000245768"/>
    </source>
</evidence>
<dbReference type="InParanoid" id="A0A316YL56"/>
<evidence type="ECO:0000256" key="1">
    <source>
        <dbReference type="SAM" id="MobiDB-lite"/>
    </source>
</evidence>
<sequence>MGLRALEGQPPAAFALPQTPDPSSPFPSPLTSVPSFSSHPRCVTAGLPLAASPC</sequence>
<reference evidence="2" key="1">
    <citation type="journal article" date="2018" name="Mol. Biol. Evol.">
        <title>Broad Genomic Sampling Reveals a Smut Pathogenic Ancestry of the Fungal Clade Ustilaginomycotina.</title>
        <authorList>
            <person name="Kijpornyongpan T."/>
            <person name="Mondo S.J."/>
            <person name="Barry K."/>
            <person name="Sandor L."/>
            <person name="Lee J."/>
            <person name="Lipzen A."/>
            <person name="Pangilinan J."/>
            <person name="LaButti K."/>
            <person name="Hainaut M."/>
            <person name="Henrissat B."/>
            <person name="Grigoriev I.V."/>
            <person name="Spatafora J.W."/>
            <person name="Aime M.C."/>
        </authorList>
    </citation>
    <scope>NUCLEOTIDE SEQUENCE [LARGE SCALE GENOMIC DNA]</scope>
    <source>
        <strain evidence="2">MCA 4198</strain>
    </source>
</reference>
<feature type="compositionally biased region" description="Polar residues" evidence="1">
    <location>
        <begin position="29"/>
        <end position="38"/>
    </location>
</feature>
<organism evidence="2 3">
    <name type="scientific">Acaromyces ingoldii</name>
    <dbReference type="NCBI Taxonomy" id="215250"/>
    <lineage>
        <taxon>Eukaryota</taxon>
        <taxon>Fungi</taxon>
        <taxon>Dikarya</taxon>
        <taxon>Basidiomycota</taxon>
        <taxon>Ustilaginomycotina</taxon>
        <taxon>Exobasidiomycetes</taxon>
        <taxon>Exobasidiales</taxon>
        <taxon>Cryptobasidiaceae</taxon>
        <taxon>Acaromyces</taxon>
    </lineage>
</organism>
<keyword evidence="3" id="KW-1185">Reference proteome</keyword>
<feature type="region of interest" description="Disordered" evidence="1">
    <location>
        <begin position="1"/>
        <end position="40"/>
    </location>
</feature>
<gene>
    <name evidence="2" type="ORF">FA10DRAFT_268650</name>
</gene>
<protein>
    <submittedName>
        <fullName evidence="2">Uncharacterized protein</fullName>
    </submittedName>
</protein>
<feature type="compositionally biased region" description="Pro residues" evidence="1">
    <location>
        <begin position="19"/>
        <end position="28"/>
    </location>
</feature>
<dbReference type="RefSeq" id="XP_025375653.1">
    <property type="nucleotide sequence ID" value="XM_025522413.1"/>
</dbReference>
<evidence type="ECO:0000313" key="2">
    <source>
        <dbReference type="EMBL" id="PWN88455.1"/>
    </source>
</evidence>
<dbReference type="EMBL" id="KZ819638">
    <property type="protein sequence ID" value="PWN88455.1"/>
    <property type="molecule type" value="Genomic_DNA"/>
</dbReference>
<dbReference type="Proteomes" id="UP000245768">
    <property type="component" value="Unassembled WGS sequence"/>
</dbReference>
<proteinExistence type="predicted"/>
<dbReference type="GeneID" id="37044329"/>
<name>A0A316YL56_9BASI</name>
<dbReference type="AlphaFoldDB" id="A0A316YL56"/>